<evidence type="ECO:0000313" key="5">
    <source>
        <dbReference type="EMBL" id="CAE7940293.1"/>
    </source>
</evidence>
<feature type="domain" description="CSC1/OSCA1-like cytosolic" evidence="4">
    <location>
        <begin position="334"/>
        <end position="434"/>
    </location>
</feature>
<dbReference type="InterPro" id="IPR032880">
    <property type="entry name" value="CSC1/OSCA1-like_N"/>
</dbReference>
<organism evidence="5 6">
    <name type="scientific">Symbiodinium necroappetens</name>
    <dbReference type="NCBI Taxonomy" id="1628268"/>
    <lineage>
        <taxon>Eukaryota</taxon>
        <taxon>Sar</taxon>
        <taxon>Alveolata</taxon>
        <taxon>Dinophyceae</taxon>
        <taxon>Suessiales</taxon>
        <taxon>Symbiodiniaceae</taxon>
        <taxon>Symbiodinium</taxon>
    </lineage>
</organism>
<dbReference type="PANTHER" id="PTHR13018">
    <property type="entry name" value="PROBABLE MEMBRANE PROTEIN DUF221-RELATED"/>
    <property type="match status" value="1"/>
</dbReference>
<dbReference type="InterPro" id="IPR045122">
    <property type="entry name" value="Csc1-like"/>
</dbReference>
<dbReference type="PANTHER" id="PTHR13018:SF5">
    <property type="entry name" value="RE44586P"/>
    <property type="match status" value="1"/>
</dbReference>
<keyword evidence="1" id="KW-0472">Membrane</keyword>
<dbReference type="Proteomes" id="UP000601435">
    <property type="component" value="Unassembled WGS sequence"/>
</dbReference>
<comment type="caution">
    <text evidence="5">The sequence shown here is derived from an EMBL/GenBank/DDBJ whole genome shotgun (WGS) entry which is preliminary data.</text>
</comment>
<dbReference type="InterPro" id="IPR027815">
    <property type="entry name" value="CSC1/OSCA1-like_cyt"/>
</dbReference>
<evidence type="ECO:0000256" key="2">
    <source>
        <dbReference type="SAM" id="SignalP"/>
    </source>
</evidence>
<feature type="signal peptide" evidence="2">
    <location>
        <begin position="1"/>
        <end position="20"/>
    </location>
</feature>
<feature type="transmembrane region" description="Helical" evidence="1">
    <location>
        <begin position="149"/>
        <end position="171"/>
    </location>
</feature>
<evidence type="ECO:0000256" key="1">
    <source>
        <dbReference type="SAM" id="Phobius"/>
    </source>
</evidence>
<evidence type="ECO:0000313" key="6">
    <source>
        <dbReference type="Proteomes" id="UP000601435"/>
    </source>
</evidence>
<dbReference type="EMBL" id="CAJNJA010090941">
    <property type="protein sequence ID" value="CAE7940293.1"/>
    <property type="molecule type" value="Genomic_DNA"/>
</dbReference>
<feature type="domain" description="CSC1/OSCA1-like N-terminal transmembrane" evidence="3">
    <location>
        <begin position="152"/>
        <end position="312"/>
    </location>
</feature>
<sequence>MRHIAWQAAISVGLVNLLTAALVENATDEDRSIAAVIAPSEPENLCIRDTQRSVRAAPSLLMTSQRLQRTAPPNSSDHPLGIRLLANASDDKLPSQTSSDDLAQTLQDALQWEMQQIEKSLGKDGATQLGAQPGRVMGVALNGKDDIRMLQSALMIGVAGVLTLAKVFSLLRRLRPVVYIKEADLEIEAVTDTDASPCTAPRHYANPHVGLFDWVLKVWQTTPEDEVKLAGLDGWAFLEFRRLNWRIFSVIGPVLCAVLLPLHYEAHQDSEYELDLLSKFDIGRDPLPDWMLWVHAVMVWFVVCVSTWTITRTQEHFTERRYQWLKEIPFPRAKTVLIRNIPSRYRSDAALKQYFVNFFSEEVIERAYVVRHTGRLTYQVAALKQARLDLLHAKQHWQEAGRPDRASSESLRLEHCEKREQTLTQEVAQAQARLDEGVAR</sequence>
<evidence type="ECO:0000259" key="4">
    <source>
        <dbReference type="Pfam" id="PF14703"/>
    </source>
</evidence>
<dbReference type="OrthoDB" id="446792at2759"/>
<keyword evidence="6" id="KW-1185">Reference proteome</keyword>
<keyword evidence="1" id="KW-1133">Transmembrane helix</keyword>
<keyword evidence="1" id="KW-0812">Transmembrane</keyword>
<dbReference type="Pfam" id="PF13967">
    <property type="entry name" value="RSN1_TM"/>
    <property type="match status" value="1"/>
</dbReference>
<gene>
    <name evidence="5" type="ORF">SNEC2469_LOCUS33836</name>
</gene>
<protein>
    <recommendedName>
        <fullName evidence="7">CSC1/OSCA1-like cytosolic domain-containing protein</fullName>
    </recommendedName>
</protein>
<feature type="transmembrane region" description="Helical" evidence="1">
    <location>
        <begin position="245"/>
        <end position="264"/>
    </location>
</feature>
<keyword evidence="2" id="KW-0732">Signal</keyword>
<evidence type="ECO:0008006" key="7">
    <source>
        <dbReference type="Google" id="ProtNLM"/>
    </source>
</evidence>
<proteinExistence type="predicted"/>
<accession>A0A813C7D1</accession>
<evidence type="ECO:0000259" key="3">
    <source>
        <dbReference type="Pfam" id="PF13967"/>
    </source>
</evidence>
<feature type="non-terminal residue" evidence="5">
    <location>
        <position position="1"/>
    </location>
</feature>
<name>A0A813C7D1_9DINO</name>
<dbReference type="Pfam" id="PF14703">
    <property type="entry name" value="PHM7_cyt"/>
    <property type="match status" value="1"/>
</dbReference>
<reference evidence="5" key="1">
    <citation type="submission" date="2021-02" db="EMBL/GenBank/DDBJ databases">
        <authorList>
            <person name="Dougan E. K."/>
            <person name="Rhodes N."/>
            <person name="Thang M."/>
            <person name="Chan C."/>
        </authorList>
    </citation>
    <scope>NUCLEOTIDE SEQUENCE</scope>
</reference>
<dbReference type="GO" id="GO:0005227">
    <property type="term" value="F:calcium-activated cation channel activity"/>
    <property type="evidence" value="ECO:0007669"/>
    <property type="project" value="InterPro"/>
</dbReference>
<dbReference type="GO" id="GO:0005886">
    <property type="term" value="C:plasma membrane"/>
    <property type="evidence" value="ECO:0007669"/>
    <property type="project" value="TreeGrafter"/>
</dbReference>
<dbReference type="AlphaFoldDB" id="A0A813C7D1"/>
<feature type="transmembrane region" description="Helical" evidence="1">
    <location>
        <begin position="290"/>
        <end position="311"/>
    </location>
</feature>
<feature type="chain" id="PRO_5032756590" description="CSC1/OSCA1-like cytosolic domain-containing protein" evidence="2">
    <location>
        <begin position="21"/>
        <end position="440"/>
    </location>
</feature>